<dbReference type="EMBL" id="KB445555">
    <property type="protein sequence ID" value="EMC96740.1"/>
    <property type="molecule type" value="Genomic_DNA"/>
</dbReference>
<dbReference type="AlphaFoldDB" id="M2NCU0"/>
<keyword evidence="2" id="KW-1185">Reference proteome</keyword>
<dbReference type="Proteomes" id="UP000011761">
    <property type="component" value="Unassembled WGS sequence"/>
</dbReference>
<name>M2NCU0_BAUPA</name>
<gene>
    <name evidence="1" type="ORF">BAUCODRAFT_488124</name>
</gene>
<dbReference type="HOGENOM" id="CLU_1626732_0_0_1"/>
<proteinExistence type="predicted"/>
<evidence type="ECO:0000313" key="2">
    <source>
        <dbReference type="Proteomes" id="UP000011761"/>
    </source>
</evidence>
<accession>M2NCU0</accession>
<dbReference type="RefSeq" id="XP_007676662.1">
    <property type="nucleotide sequence ID" value="XM_007678472.1"/>
</dbReference>
<protein>
    <submittedName>
        <fullName evidence="1">Uncharacterized protein</fullName>
    </submittedName>
</protein>
<organism evidence="1 2">
    <name type="scientific">Baudoinia panamericana (strain UAMH 10762)</name>
    <name type="common">Angels' share fungus</name>
    <name type="synonym">Baudoinia compniacensis (strain UAMH 10762)</name>
    <dbReference type="NCBI Taxonomy" id="717646"/>
    <lineage>
        <taxon>Eukaryota</taxon>
        <taxon>Fungi</taxon>
        <taxon>Dikarya</taxon>
        <taxon>Ascomycota</taxon>
        <taxon>Pezizomycotina</taxon>
        <taxon>Dothideomycetes</taxon>
        <taxon>Dothideomycetidae</taxon>
        <taxon>Mycosphaerellales</taxon>
        <taxon>Teratosphaeriaceae</taxon>
        <taxon>Baudoinia</taxon>
    </lineage>
</organism>
<evidence type="ECO:0000313" key="1">
    <source>
        <dbReference type="EMBL" id="EMC96740.1"/>
    </source>
</evidence>
<reference evidence="1 2" key="1">
    <citation type="journal article" date="2012" name="PLoS Pathog.">
        <title>Diverse lifestyles and strategies of plant pathogenesis encoded in the genomes of eighteen Dothideomycetes fungi.</title>
        <authorList>
            <person name="Ohm R.A."/>
            <person name="Feau N."/>
            <person name="Henrissat B."/>
            <person name="Schoch C.L."/>
            <person name="Horwitz B.A."/>
            <person name="Barry K.W."/>
            <person name="Condon B.J."/>
            <person name="Copeland A.C."/>
            <person name="Dhillon B."/>
            <person name="Glaser F."/>
            <person name="Hesse C.N."/>
            <person name="Kosti I."/>
            <person name="LaButti K."/>
            <person name="Lindquist E.A."/>
            <person name="Lucas S."/>
            <person name="Salamov A.A."/>
            <person name="Bradshaw R.E."/>
            <person name="Ciuffetti L."/>
            <person name="Hamelin R.C."/>
            <person name="Kema G.H.J."/>
            <person name="Lawrence C."/>
            <person name="Scott J.A."/>
            <person name="Spatafora J.W."/>
            <person name="Turgeon B.G."/>
            <person name="de Wit P.J.G.M."/>
            <person name="Zhong S."/>
            <person name="Goodwin S.B."/>
            <person name="Grigoriev I.V."/>
        </authorList>
    </citation>
    <scope>NUCLEOTIDE SEQUENCE [LARGE SCALE GENOMIC DNA]</scope>
    <source>
        <strain evidence="1 2">UAMH 10762</strain>
    </source>
</reference>
<sequence length="163" mass="18214">MTVLTFRTFCHTVQGEPSTHHSSQKIERHAMDNSLEGGSTVGSDRVSYSMSLGEYCYKTQELTPTQRELEIARVCEPYRNISLAAIAETLPSQAMHDPQHAVGTLPEAAPSTTEYQVRNVIALGLLAEYRLDLENSQLISPEKAAWDRIREALTASREIEHDL</sequence>
<dbReference type="KEGG" id="bcom:BAUCODRAFT_488124"/>
<dbReference type="GeneID" id="19114824"/>